<dbReference type="eggNOG" id="COG0697">
    <property type="taxonomic scope" value="Bacteria"/>
</dbReference>
<evidence type="ECO:0000256" key="6">
    <source>
        <dbReference type="ARBA" id="ARBA00023136"/>
    </source>
</evidence>
<dbReference type="AlphaFoldDB" id="A0A075UZH5"/>
<protein>
    <recommendedName>
        <fullName evidence="8">EamA domain-containing protein</fullName>
    </recommendedName>
</protein>
<evidence type="ECO:0000259" key="8">
    <source>
        <dbReference type="Pfam" id="PF00892"/>
    </source>
</evidence>
<sequence>MGKRVAPQSPGLYPPAVTAELAAAPSQHVAHRGRGITLILLAALFFGTSGVLGKPAMQAGLSPEQVAAIRIGLSAIVLLALVAVFRPKLLKVTKNEWPLLLAYGSLGVAGVQLMYFLSAGRIPVGIAILLEFTSPVLIALWVRFVRRVRLPRAMWAGIALAMTGLVLVAQVWEGLSLDVLGLLAGLGAAVCSAGYFLLGERGVADRDPLGMVTWGMTIGAVLVCAVAPPWTIPWGVLDAPTTFGPWEPPVWSLLIALVLIATVLAYATGMAALRHLPASVASVVGLVEPLIAAAAAWLLLGEALSWIQAAGAVVLLTGAYIVQLNSNVVQTDSTLLEAP</sequence>
<dbReference type="InterPro" id="IPR037185">
    <property type="entry name" value="EmrE-like"/>
</dbReference>
<evidence type="ECO:0000256" key="3">
    <source>
        <dbReference type="ARBA" id="ARBA00022475"/>
    </source>
</evidence>
<feature type="transmembrane region" description="Helical" evidence="7">
    <location>
        <begin position="154"/>
        <end position="173"/>
    </location>
</feature>
<feature type="transmembrane region" description="Helical" evidence="7">
    <location>
        <begin position="250"/>
        <end position="273"/>
    </location>
</feature>
<dbReference type="Gene3D" id="1.10.3730.20">
    <property type="match status" value="1"/>
</dbReference>
<dbReference type="InterPro" id="IPR000620">
    <property type="entry name" value="EamA_dom"/>
</dbReference>
<evidence type="ECO:0000256" key="1">
    <source>
        <dbReference type="ARBA" id="ARBA00004651"/>
    </source>
</evidence>
<dbReference type="STRING" id="208439.AJAP_27610"/>
<dbReference type="PANTHER" id="PTHR42920">
    <property type="entry name" value="OS03G0707200 PROTEIN-RELATED"/>
    <property type="match status" value="1"/>
</dbReference>
<evidence type="ECO:0000256" key="5">
    <source>
        <dbReference type="ARBA" id="ARBA00022989"/>
    </source>
</evidence>
<evidence type="ECO:0000256" key="7">
    <source>
        <dbReference type="SAM" id="Phobius"/>
    </source>
</evidence>
<evidence type="ECO:0000313" key="10">
    <source>
        <dbReference type="Proteomes" id="UP000028492"/>
    </source>
</evidence>
<keyword evidence="10" id="KW-1185">Reference proteome</keyword>
<keyword evidence="6 7" id="KW-0472">Membrane</keyword>
<feature type="transmembrane region" description="Helical" evidence="7">
    <location>
        <begin position="35"/>
        <end position="53"/>
    </location>
</feature>
<feature type="transmembrane region" description="Helical" evidence="7">
    <location>
        <begin position="280"/>
        <end position="300"/>
    </location>
</feature>
<evidence type="ECO:0000256" key="4">
    <source>
        <dbReference type="ARBA" id="ARBA00022692"/>
    </source>
</evidence>
<evidence type="ECO:0000313" key="9">
    <source>
        <dbReference type="EMBL" id="AIG78368.1"/>
    </source>
</evidence>
<gene>
    <name evidence="9" type="ORF">AJAP_27610</name>
</gene>
<proteinExistence type="inferred from homology"/>
<dbReference type="InterPro" id="IPR051258">
    <property type="entry name" value="Diverse_Substrate_Transporter"/>
</dbReference>
<feature type="transmembrane region" description="Helical" evidence="7">
    <location>
        <begin position="306"/>
        <end position="322"/>
    </location>
</feature>
<dbReference type="GO" id="GO:0005886">
    <property type="term" value="C:plasma membrane"/>
    <property type="evidence" value="ECO:0007669"/>
    <property type="project" value="UniProtKB-SubCell"/>
</dbReference>
<dbReference type="Pfam" id="PF00892">
    <property type="entry name" value="EamA"/>
    <property type="match status" value="2"/>
</dbReference>
<feature type="transmembrane region" description="Helical" evidence="7">
    <location>
        <begin position="210"/>
        <end position="230"/>
    </location>
</feature>
<feature type="transmembrane region" description="Helical" evidence="7">
    <location>
        <begin position="97"/>
        <end position="116"/>
    </location>
</feature>
<accession>A0A075UZH5</accession>
<keyword evidence="3" id="KW-1003">Cell membrane</keyword>
<dbReference type="PANTHER" id="PTHR42920:SF5">
    <property type="entry name" value="EAMA DOMAIN-CONTAINING PROTEIN"/>
    <property type="match status" value="1"/>
</dbReference>
<keyword evidence="5 7" id="KW-1133">Transmembrane helix</keyword>
<feature type="transmembrane region" description="Helical" evidence="7">
    <location>
        <begin position="65"/>
        <end position="85"/>
    </location>
</feature>
<evidence type="ECO:0000256" key="2">
    <source>
        <dbReference type="ARBA" id="ARBA00007362"/>
    </source>
</evidence>
<feature type="domain" description="EamA" evidence="8">
    <location>
        <begin position="180"/>
        <end position="322"/>
    </location>
</feature>
<organism evidence="9 10">
    <name type="scientific">Amycolatopsis japonica</name>
    <dbReference type="NCBI Taxonomy" id="208439"/>
    <lineage>
        <taxon>Bacteria</taxon>
        <taxon>Bacillati</taxon>
        <taxon>Actinomycetota</taxon>
        <taxon>Actinomycetes</taxon>
        <taxon>Pseudonocardiales</taxon>
        <taxon>Pseudonocardiaceae</taxon>
        <taxon>Amycolatopsis</taxon>
        <taxon>Amycolatopsis japonica group</taxon>
    </lineage>
</organism>
<dbReference type="KEGG" id="aja:AJAP_27610"/>
<dbReference type="Proteomes" id="UP000028492">
    <property type="component" value="Chromosome"/>
</dbReference>
<reference evidence="9 10" key="1">
    <citation type="journal article" date="2014" name="J. Biotechnol.">
        <title>Complete genome sequence of the actinobacterium Amycolatopsis japonica MG417-CF17(T) (=DSM 44213T) producing (S,S)-N,N'-ethylenediaminedisuccinic acid.</title>
        <authorList>
            <person name="Stegmann E."/>
            <person name="Albersmeier A."/>
            <person name="Spohn M."/>
            <person name="Gert H."/>
            <person name="Weber T."/>
            <person name="Wohlleben W."/>
            <person name="Kalinowski J."/>
            <person name="Ruckert C."/>
        </authorList>
    </citation>
    <scope>NUCLEOTIDE SEQUENCE [LARGE SCALE GENOMIC DNA]</scope>
    <source>
        <strain evidence="10">MG417-CF17 (DSM 44213)</strain>
    </source>
</reference>
<name>A0A075UZH5_9PSEU</name>
<comment type="subcellular location">
    <subcellularLocation>
        <location evidence="1">Cell membrane</location>
        <topology evidence="1">Multi-pass membrane protein</topology>
    </subcellularLocation>
</comment>
<comment type="similarity">
    <text evidence="2">Belongs to the EamA transporter family.</text>
</comment>
<feature type="transmembrane region" description="Helical" evidence="7">
    <location>
        <begin position="179"/>
        <end position="198"/>
    </location>
</feature>
<dbReference type="HOGENOM" id="CLU_033863_1_1_11"/>
<feature type="domain" description="EamA" evidence="8">
    <location>
        <begin position="34"/>
        <end position="168"/>
    </location>
</feature>
<feature type="transmembrane region" description="Helical" evidence="7">
    <location>
        <begin position="122"/>
        <end position="142"/>
    </location>
</feature>
<dbReference type="EMBL" id="CP008953">
    <property type="protein sequence ID" value="AIG78368.1"/>
    <property type="molecule type" value="Genomic_DNA"/>
</dbReference>
<dbReference type="SUPFAM" id="SSF103481">
    <property type="entry name" value="Multidrug resistance efflux transporter EmrE"/>
    <property type="match status" value="2"/>
</dbReference>
<keyword evidence="4 7" id="KW-0812">Transmembrane</keyword>